<dbReference type="EMBL" id="SLXB01000030">
    <property type="protein sequence ID" value="TCO87678.1"/>
    <property type="molecule type" value="Genomic_DNA"/>
</dbReference>
<dbReference type="AlphaFoldDB" id="A0A4R2LMN1"/>
<evidence type="ECO:0000256" key="1">
    <source>
        <dbReference type="SAM" id="Coils"/>
    </source>
</evidence>
<name>A0A4R2LMN1_9BACE</name>
<keyword evidence="1" id="KW-0175">Coiled coil</keyword>
<evidence type="ECO:0000313" key="2">
    <source>
        <dbReference type="EMBL" id="TCO87678.1"/>
    </source>
</evidence>
<reference evidence="2 3" key="1">
    <citation type="submission" date="2019-03" db="EMBL/GenBank/DDBJ databases">
        <title>Genomic Encyclopedia of Type Strains, Phase IV (KMG-IV): sequencing the most valuable type-strain genomes for metagenomic binning, comparative biology and taxonomic classification.</title>
        <authorList>
            <person name="Goeker M."/>
        </authorList>
    </citation>
    <scope>NUCLEOTIDE SEQUENCE [LARGE SCALE GENOMIC DNA]</scope>
    <source>
        <strain evidence="2 3">DSM 23917</strain>
    </source>
</reference>
<dbReference type="InterPro" id="IPR046573">
    <property type="entry name" value="DUF6633"/>
</dbReference>
<evidence type="ECO:0000313" key="3">
    <source>
        <dbReference type="Proteomes" id="UP000295600"/>
    </source>
</evidence>
<feature type="coiled-coil region" evidence="1">
    <location>
        <begin position="146"/>
        <end position="173"/>
    </location>
</feature>
<gene>
    <name evidence="2" type="ORF">EV202_13029</name>
</gene>
<organism evidence="2 3">
    <name type="scientific">Prevotella heparinolytica</name>
    <dbReference type="NCBI Taxonomy" id="28113"/>
    <lineage>
        <taxon>Bacteria</taxon>
        <taxon>Pseudomonadati</taxon>
        <taxon>Bacteroidota</taxon>
        <taxon>Bacteroidia</taxon>
        <taxon>Bacteroidales</taxon>
        <taxon>Bacteroidaceae</taxon>
        <taxon>Bacteroides</taxon>
    </lineage>
</organism>
<sequence>MQQRRDVERNLKQRELFSCYPDPALLLVDYSPAIQSKIVKTGLSFAALAKNEAIPTLGLLSGTYGEETPLEWLKIQIGSLNDYAEQGRGITENQLTELTSLVLNEYYYLNLAEVANFIARFKLGYYGEFYGIIGPMKIASAIREYLRERRIDIERYEREQERIQNEKNREEWAKTSITHEEYLRRKELRKNGR</sequence>
<dbReference type="Proteomes" id="UP000295600">
    <property type="component" value="Unassembled WGS sequence"/>
</dbReference>
<comment type="caution">
    <text evidence="2">The sequence shown here is derived from an EMBL/GenBank/DDBJ whole genome shotgun (WGS) entry which is preliminary data.</text>
</comment>
<proteinExistence type="predicted"/>
<dbReference type="Pfam" id="PF20338">
    <property type="entry name" value="DUF6633"/>
    <property type="match status" value="1"/>
</dbReference>
<protein>
    <submittedName>
        <fullName evidence="2">Uncharacterized protein</fullName>
    </submittedName>
</protein>
<accession>A0A4R2LMN1</accession>